<feature type="chain" id="PRO_5014973376" evidence="1">
    <location>
        <begin position="27"/>
        <end position="146"/>
    </location>
</feature>
<evidence type="ECO:0000313" key="2">
    <source>
        <dbReference type="EMBL" id="MBW60898.1"/>
    </source>
</evidence>
<reference evidence="2" key="1">
    <citation type="submission" date="2018-01" db="EMBL/GenBank/DDBJ databases">
        <title>An insight into the sialome of Amazonian anophelines.</title>
        <authorList>
            <person name="Ribeiro J.M."/>
            <person name="Scarpassa V."/>
            <person name="Calvo E."/>
        </authorList>
    </citation>
    <scope>NUCLEOTIDE SEQUENCE</scope>
    <source>
        <tissue evidence="2">Salivary glands</tissue>
    </source>
</reference>
<dbReference type="EMBL" id="GGFJ01011757">
    <property type="protein sequence ID" value="MBW60898.1"/>
    <property type="molecule type" value="Transcribed_RNA"/>
</dbReference>
<sequence>MAPSSCATSPFSFSCALFAWSELCTARSISTWSLSMSAILALLDQYLVHQQPDPVLALQQLRLAVGQLRAQQRQLRLERLLLLPHQLALLLHVLVRQQLLARLPVQRIRLVDLLLHLAITSPALQVVYLRVILGDVRLLGIDFLAL</sequence>
<keyword evidence="1" id="KW-0732">Signal</keyword>
<evidence type="ECO:0000256" key="1">
    <source>
        <dbReference type="SAM" id="SignalP"/>
    </source>
</evidence>
<accession>A0A2M4C7F9</accession>
<protein>
    <submittedName>
        <fullName evidence="2">Putative secreted protein</fullName>
    </submittedName>
</protein>
<proteinExistence type="predicted"/>
<organism evidence="2">
    <name type="scientific">Anopheles marajoara</name>
    <dbReference type="NCBI Taxonomy" id="58244"/>
    <lineage>
        <taxon>Eukaryota</taxon>
        <taxon>Metazoa</taxon>
        <taxon>Ecdysozoa</taxon>
        <taxon>Arthropoda</taxon>
        <taxon>Hexapoda</taxon>
        <taxon>Insecta</taxon>
        <taxon>Pterygota</taxon>
        <taxon>Neoptera</taxon>
        <taxon>Endopterygota</taxon>
        <taxon>Diptera</taxon>
        <taxon>Nematocera</taxon>
        <taxon>Culicoidea</taxon>
        <taxon>Culicidae</taxon>
        <taxon>Anophelinae</taxon>
        <taxon>Anopheles</taxon>
    </lineage>
</organism>
<dbReference type="AlphaFoldDB" id="A0A2M4C7F9"/>
<feature type="signal peptide" evidence="1">
    <location>
        <begin position="1"/>
        <end position="26"/>
    </location>
</feature>
<name>A0A2M4C7F9_9DIPT</name>